<reference evidence="1 2" key="1">
    <citation type="journal article" date="2020" name="ISME J.">
        <title>Uncovering the hidden diversity of litter-decomposition mechanisms in mushroom-forming fungi.</title>
        <authorList>
            <person name="Floudas D."/>
            <person name="Bentzer J."/>
            <person name="Ahren D."/>
            <person name="Johansson T."/>
            <person name="Persson P."/>
            <person name="Tunlid A."/>
        </authorList>
    </citation>
    <scope>NUCLEOTIDE SEQUENCE [LARGE SCALE GENOMIC DNA]</scope>
    <source>
        <strain evidence="1 2">CBS 291.85</strain>
    </source>
</reference>
<organism evidence="1 2">
    <name type="scientific">Tetrapyrgos nigripes</name>
    <dbReference type="NCBI Taxonomy" id="182062"/>
    <lineage>
        <taxon>Eukaryota</taxon>
        <taxon>Fungi</taxon>
        <taxon>Dikarya</taxon>
        <taxon>Basidiomycota</taxon>
        <taxon>Agaricomycotina</taxon>
        <taxon>Agaricomycetes</taxon>
        <taxon>Agaricomycetidae</taxon>
        <taxon>Agaricales</taxon>
        <taxon>Marasmiineae</taxon>
        <taxon>Marasmiaceae</taxon>
        <taxon>Tetrapyrgos</taxon>
    </lineage>
</organism>
<proteinExistence type="predicted"/>
<dbReference type="EMBL" id="JAACJM010000033">
    <property type="protein sequence ID" value="KAF5364471.1"/>
    <property type="molecule type" value="Genomic_DNA"/>
</dbReference>
<dbReference type="Proteomes" id="UP000559256">
    <property type="component" value="Unassembled WGS sequence"/>
</dbReference>
<keyword evidence="2" id="KW-1185">Reference proteome</keyword>
<evidence type="ECO:0008006" key="3">
    <source>
        <dbReference type="Google" id="ProtNLM"/>
    </source>
</evidence>
<dbReference type="AlphaFoldDB" id="A0A8H5GGA4"/>
<protein>
    <recommendedName>
        <fullName evidence="3">F-box domain-containing protein</fullName>
    </recommendedName>
</protein>
<name>A0A8H5GGA4_9AGAR</name>
<sequence>MSVPILYIAGTCVFWRKVALKQPRLWADITIRFDGLYDPWDRRGRANDILHIWLKRSESSPLKLRVHLWGPVLEPDIVLLSISDLHFTMGQILDDLFMYSSRWKSASLSLDVPMLTHVSEDIWEREYSFPVLENLIIAVDPYNQEAESWAQSFSGIFATAPLRQIAVPDPDHWPGMLFNLIGITSVTLDVLYDVALYNIVHLPVLRVLRYKGSSHDGPILGLPQILLENLSHLDICASSSSAPDRWRGT</sequence>
<evidence type="ECO:0000313" key="1">
    <source>
        <dbReference type="EMBL" id="KAF5364471.1"/>
    </source>
</evidence>
<gene>
    <name evidence="1" type="ORF">D9758_010667</name>
</gene>
<accession>A0A8H5GGA4</accession>
<comment type="caution">
    <text evidence="1">The sequence shown here is derived from an EMBL/GenBank/DDBJ whole genome shotgun (WGS) entry which is preliminary data.</text>
</comment>
<dbReference type="OrthoDB" id="3357519at2759"/>
<evidence type="ECO:0000313" key="2">
    <source>
        <dbReference type="Proteomes" id="UP000559256"/>
    </source>
</evidence>